<feature type="region of interest" description="Disordered" evidence="1">
    <location>
        <begin position="1"/>
        <end position="32"/>
    </location>
</feature>
<name>A0ABP8A1G0_9MICO</name>
<evidence type="ECO:0008006" key="4">
    <source>
        <dbReference type="Google" id="ProtNLM"/>
    </source>
</evidence>
<evidence type="ECO:0000313" key="2">
    <source>
        <dbReference type="EMBL" id="GAA4175547.1"/>
    </source>
</evidence>
<dbReference type="EMBL" id="BAABBW010000003">
    <property type="protein sequence ID" value="GAA4175547.1"/>
    <property type="molecule type" value="Genomic_DNA"/>
</dbReference>
<evidence type="ECO:0000313" key="3">
    <source>
        <dbReference type="Proteomes" id="UP001501079"/>
    </source>
</evidence>
<comment type="caution">
    <text evidence="2">The sequence shown here is derived from an EMBL/GenBank/DDBJ whole genome shotgun (WGS) entry which is preliminary data.</text>
</comment>
<organism evidence="2 3">
    <name type="scientific">Gryllotalpicola koreensis</name>
    <dbReference type="NCBI Taxonomy" id="993086"/>
    <lineage>
        <taxon>Bacteria</taxon>
        <taxon>Bacillati</taxon>
        <taxon>Actinomycetota</taxon>
        <taxon>Actinomycetes</taxon>
        <taxon>Micrococcales</taxon>
        <taxon>Microbacteriaceae</taxon>
        <taxon>Gryllotalpicola</taxon>
    </lineage>
</organism>
<gene>
    <name evidence="2" type="ORF">GCM10022287_21290</name>
</gene>
<sequence length="161" mass="18282">MSENMTTEDLFGEGAQPDIPTSAPQPAEPESLATWVPRGEESSEDLLELIRTLQRELLLTRDDALGTRAELAVLRQRWEEVADGDLAQALLRIDQLEDQKEALRHEILSAAYMHEKITKQIIDDLNQHYTAQLDALRGSRTWRVGTLALKPMRVLRRGARQ</sequence>
<reference evidence="3" key="1">
    <citation type="journal article" date="2019" name="Int. J. Syst. Evol. Microbiol.">
        <title>The Global Catalogue of Microorganisms (GCM) 10K type strain sequencing project: providing services to taxonomists for standard genome sequencing and annotation.</title>
        <authorList>
            <consortium name="The Broad Institute Genomics Platform"/>
            <consortium name="The Broad Institute Genome Sequencing Center for Infectious Disease"/>
            <person name="Wu L."/>
            <person name="Ma J."/>
        </authorList>
    </citation>
    <scope>NUCLEOTIDE SEQUENCE [LARGE SCALE GENOMIC DNA]</scope>
    <source>
        <strain evidence="3">JCM 17591</strain>
    </source>
</reference>
<evidence type="ECO:0000256" key="1">
    <source>
        <dbReference type="SAM" id="MobiDB-lite"/>
    </source>
</evidence>
<dbReference type="Proteomes" id="UP001501079">
    <property type="component" value="Unassembled WGS sequence"/>
</dbReference>
<accession>A0ABP8A1G0</accession>
<protein>
    <recommendedName>
        <fullName evidence="4">Flagellar protein FlgN</fullName>
    </recommendedName>
</protein>
<proteinExistence type="predicted"/>
<keyword evidence="3" id="KW-1185">Reference proteome</keyword>